<name>A0ABQ6MNG6_9STRA</name>
<feature type="transmembrane region" description="Helical" evidence="2">
    <location>
        <begin position="1459"/>
        <end position="1481"/>
    </location>
</feature>
<dbReference type="Gene3D" id="3.30.530.20">
    <property type="match status" value="1"/>
</dbReference>
<feature type="region of interest" description="Disordered" evidence="1">
    <location>
        <begin position="143"/>
        <end position="164"/>
    </location>
</feature>
<dbReference type="InterPro" id="IPR051213">
    <property type="entry name" value="START_lipid_transfer"/>
</dbReference>
<keyword evidence="2" id="KW-1133">Transmembrane helix</keyword>
<dbReference type="InterPro" id="IPR023393">
    <property type="entry name" value="START-like_dom_sf"/>
</dbReference>
<evidence type="ECO:0000313" key="3">
    <source>
        <dbReference type="EMBL" id="GMI29766.1"/>
    </source>
</evidence>
<dbReference type="PANTHER" id="PTHR19308:SF56">
    <property type="entry name" value="START DOMAIN-CONTAINING PROTEIN"/>
    <property type="match status" value="1"/>
</dbReference>
<comment type="caution">
    <text evidence="3">The sequence shown here is derived from an EMBL/GenBank/DDBJ whole genome shotgun (WGS) entry which is preliminary data.</text>
</comment>
<feature type="non-terminal residue" evidence="3">
    <location>
        <position position="1742"/>
    </location>
</feature>
<dbReference type="SUPFAM" id="SSF55961">
    <property type="entry name" value="Bet v1-like"/>
    <property type="match status" value="1"/>
</dbReference>
<feature type="transmembrane region" description="Helical" evidence="2">
    <location>
        <begin position="1663"/>
        <end position="1683"/>
    </location>
</feature>
<feature type="transmembrane region" description="Helical" evidence="2">
    <location>
        <begin position="1539"/>
        <end position="1558"/>
    </location>
</feature>
<reference evidence="3 4" key="1">
    <citation type="journal article" date="2023" name="Commun. Biol.">
        <title>Genome analysis of Parmales, the sister group of diatoms, reveals the evolutionary specialization of diatoms from phago-mixotrophs to photoautotrophs.</title>
        <authorList>
            <person name="Ban H."/>
            <person name="Sato S."/>
            <person name="Yoshikawa S."/>
            <person name="Yamada K."/>
            <person name="Nakamura Y."/>
            <person name="Ichinomiya M."/>
            <person name="Sato N."/>
            <person name="Blanc-Mathieu R."/>
            <person name="Endo H."/>
            <person name="Kuwata A."/>
            <person name="Ogata H."/>
        </authorList>
    </citation>
    <scope>NUCLEOTIDE SEQUENCE [LARGE SCALE GENOMIC DNA]</scope>
</reference>
<dbReference type="PANTHER" id="PTHR19308">
    <property type="entry name" value="PHOSPHATIDYLCHOLINE TRANSFER PROTEIN"/>
    <property type="match status" value="1"/>
</dbReference>
<keyword evidence="4" id="KW-1185">Reference proteome</keyword>
<organism evidence="3 4">
    <name type="scientific">Tetraparma gracilis</name>
    <dbReference type="NCBI Taxonomy" id="2962635"/>
    <lineage>
        <taxon>Eukaryota</taxon>
        <taxon>Sar</taxon>
        <taxon>Stramenopiles</taxon>
        <taxon>Ochrophyta</taxon>
        <taxon>Bolidophyceae</taxon>
        <taxon>Parmales</taxon>
        <taxon>Triparmaceae</taxon>
        <taxon>Tetraparma</taxon>
    </lineage>
</organism>
<feature type="transmembrane region" description="Helical" evidence="2">
    <location>
        <begin position="1355"/>
        <end position="1378"/>
    </location>
</feature>
<evidence type="ECO:0000256" key="1">
    <source>
        <dbReference type="SAM" id="MobiDB-lite"/>
    </source>
</evidence>
<evidence type="ECO:0000313" key="4">
    <source>
        <dbReference type="Proteomes" id="UP001165060"/>
    </source>
</evidence>
<dbReference type="EMBL" id="BRYB01004360">
    <property type="protein sequence ID" value="GMI29766.1"/>
    <property type="molecule type" value="Genomic_DNA"/>
</dbReference>
<keyword evidence="2" id="KW-0812">Transmembrane</keyword>
<protein>
    <submittedName>
        <fullName evidence="3">Uncharacterized protein</fullName>
    </submittedName>
</protein>
<evidence type="ECO:0000256" key="2">
    <source>
        <dbReference type="SAM" id="Phobius"/>
    </source>
</evidence>
<gene>
    <name evidence="3" type="ORF">TeGR_g13049</name>
</gene>
<feature type="region of interest" description="Disordered" evidence="1">
    <location>
        <begin position="1"/>
        <end position="27"/>
    </location>
</feature>
<accession>A0ABQ6MNG6</accession>
<proteinExistence type="predicted"/>
<feature type="transmembrane region" description="Helical" evidence="2">
    <location>
        <begin position="1424"/>
        <end position="1447"/>
    </location>
</feature>
<sequence>MKLLPLPPKRQQFQPGPRFVPSNPPPSEAISYARSQFKARFGNATGGAESGRYVSYLRYAVAAGAEGGTGKNEEAAISFSSYDAGPDPDAPEKRVDVEGVFQLRALAGGRTVVDLTIFVPFDKQDANSLVTTGSGIVAQTFNDAAGSGRAQRTSETKPSPLEKNGSAAQLGMEHLKLTTPDACLLRPREARCVLRHFAEIPALLHNYYKALAGPHKSDELLLAAALSSVKAAVQPPTDVVTAAVQPSTDAEKGAMRTAKDWLAAEEEGSGPSWNRVPGSIRDSCPKFQGYGDDTDNMKWGKSTGVIDASAASLLAYITALTGERRRRHAKANPGCVREAEAIEGSPRSSVETTCMRFPSLYANRVYFNFSTWEPVNEGTKNKQGSRRRTSAIETSINETTSYVLTSNPLPAGLTPSSSSHLRIIGYENDSKEYRVNGSPYLVGQFQTVSILRPLAANVCEWTLYACFPRNGAGMSSQSVHDSKLREVLSDVNAAQTFFQRNMKETDAELRKAFTMKSADKASCRLNQDQIEFASDCRELETVATGLPADAWEKVRSELAFSTMHMIIPKDSTPPLGKATATLDCKKAEAVAWFWDFCSKQRLKASQDAGDAARFEVSSDKVNDKIIATIKQFPPPLRARELVFRMVWGAAWQVSEQRDDERLFVASESLPASFQVDYGEKISRTTRGYVQSYATFAAGEDGETTVMKLFSRFDQAGWTQFITSINKNIAKIVIPSTLKNVNSGYKLFSRDAEFDKEAHESLLEQMLANDDRVLSPREERVLEAVKEAFAHTPDTWSPLHSADPHFVKMDCCGLGNGLSVGRAVAVIDQGLELCAIEEFQKETRARLQRHHEMDLIPNTYTKDGPHSALFRFYVAGLEYLIKIVWVQTEDGILIVQDSTEHPNFPHSDQHPRGKATVMLNYERLAPLGNIPQTRVTLQLLATDKRAFAKLNMMCGLRKKHDKSDLVDFYSRGVTIEGFDRDVASQSEYTLDEGTALSSAFTTFKMFEDDTSTNKQLFTTGDSPLTKMEYLNRPTDGSSVLAYFWDLDARTHLTANIHNKKVIEESGHSQVVHYTMKSAPPLPDREVLVKRVWAKVNDDVFVMAVVSRHGHPQKPPSPPNSQELDYTCYVIFERAGLRRTRLLYLAQLNSQAATKASSLSMLLEDLHKASCAAQFFQSFRSIDVYDEEDGMCLGEEYMIFEAGGKKRDFEAKSRSMIESHRGLKELAREHPWYEKMMTKVLTNRLRPAKQISSTVTNVSQKEGAAIGAGFAACLATNLTSDAAVDEWVYQSPALIRFDEQYLFFRPMMKIIGRNLLGKVAWGVRMRVFVGGSLSMLDLLSDIVVVIIQLSRGGKERAFGYLTLATVMMCMGSQMLVVIYINRKKSAGRIFKEMLYVMLALKPGVDAYRVAMGVENDRGISHMVEILFVKMIEVVFEAVPAAIFQMVFVCQQLLDDDAKVDFTYVSSILISVMAAGFTCGVIQYDMDVDPRMRKFSPRLFGIISDSAKTRLMTFLSLILNSSLVLLARSAAIAFFWVTVGGWKVVLAVLAELGFFVVIKVARRDFFHSHRIDYLPSALLVSFFERISVKIIADFTSIIRLRNPEELGGLHFSLNMLITQAAFISAGFVWSAKKFEDCEARALGELELDLDADKATGDICAPSKLRFVPIFFASAWLINALFFLYIIKPAFLHTFFSVTSGRDATRQLFLEGETDEEKVKIFFAQRYFWEDLREDVRDWLFENWQT</sequence>
<dbReference type="Proteomes" id="UP001165060">
    <property type="component" value="Unassembled WGS sequence"/>
</dbReference>
<feature type="transmembrane region" description="Helical" evidence="2">
    <location>
        <begin position="1511"/>
        <end position="1533"/>
    </location>
</feature>
<keyword evidence="2" id="KW-0472">Membrane</keyword>